<dbReference type="Proteomes" id="UP000245207">
    <property type="component" value="Unassembled WGS sequence"/>
</dbReference>
<reference evidence="1 2" key="1">
    <citation type="journal article" date="2018" name="Mol. Plant">
        <title>The genome of Artemisia annua provides insight into the evolution of Asteraceae family and artemisinin biosynthesis.</title>
        <authorList>
            <person name="Shen Q."/>
            <person name="Zhang L."/>
            <person name="Liao Z."/>
            <person name="Wang S."/>
            <person name="Yan T."/>
            <person name="Shi P."/>
            <person name="Liu M."/>
            <person name="Fu X."/>
            <person name="Pan Q."/>
            <person name="Wang Y."/>
            <person name="Lv Z."/>
            <person name="Lu X."/>
            <person name="Zhang F."/>
            <person name="Jiang W."/>
            <person name="Ma Y."/>
            <person name="Chen M."/>
            <person name="Hao X."/>
            <person name="Li L."/>
            <person name="Tang Y."/>
            <person name="Lv G."/>
            <person name="Zhou Y."/>
            <person name="Sun X."/>
            <person name="Brodelius P.E."/>
            <person name="Rose J.K.C."/>
            <person name="Tang K."/>
        </authorList>
    </citation>
    <scope>NUCLEOTIDE SEQUENCE [LARGE SCALE GENOMIC DNA]</scope>
    <source>
        <strain evidence="2">cv. Huhao1</strain>
        <tissue evidence="1">Leaf</tissue>
    </source>
</reference>
<comment type="caution">
    <text evidence="1">The sequence shown here is derived from an EMBL/GenBank/DDBJ whole genome shotgun (WGS) entry which is preliminary data.</text>
</comment>
<dbReference type="PANTHER" id="PTHR48258:SF4">
    <property type="entry name" value="DUF4216 DOMAIN-CONTAINING PROTEIN"/>
    <property type="match status" value="1"/>
</dbReference>
<keyword evidence="2" id="KW-1185">Reference proteome</keyword>
<protein>
    <submittedName>
        <fullName evidence="1">Uncharacterized protein</fullName>
    </submittedName>
</protein>
<dbReference type="EMBL" id="PKPP01002373">
    <property type="protein sequence ID" value="PWA75666.1"/>
    <property type="molecule type" value="Genomic_DNA"/>
</dbReference>
<evidence type="ECO:0000313" key="2">
    <source>
        <dbReference type="Proteomes" id="UP000245207"/>
    </source>
</evidence>
<evidence type="ECO:0000313" key="1">
    <source>
        <dbReference type="EMBL" id="PWA75666.1"/>
    </source>
</evidence>
<dbReference type="OrthoDB" id="629495at2759"/>
<name>A0A2U1NQ85_ARTAN</name>
<accession>A0A2U1NQ85</accession>
<dbReference type="PANTHER" id="PTHR48258">
    <property type="entry name" value="DUF4218 DOMAIN-CONTAINING PROTEIN-RELATED"/>
    <property type="match status" value="1"/>
</dbReference>
<dbReference type="AlphaFoldDB" id="A0A2U1NQ85"/>
<sequence length="164" mass="19320">MLYVQYRNQFKDYLTLRTLPNEAILGDLVLYRWIYLYERYYWFEFYAKGLSISIFKVPYKRLRDKSVKDDCFTDADLLKAHTYILLNYEEVMSTLFLSNKWVSDVHPGFNELHTRLYGNGRVTQNSDVCVKGSVHNDGVSDYYGMSDEVLEAEYHSESARSVVA</sequence>
<proteinExistence type="predicted"/>
<organism evidence="1 2">
    <name type="scientific">Artemisia annua</name>
    <name type="common">Sweet wormwood</name>
    <dbReference type="NCBI Taxonomy" id="35608"/>
    <lineage>
        <taxon>Eukaryota</taxon>
        <taxon>Viridiplantae</taxon>
        <taxon>Streptophyta</taxon>
        <taxon>Embryophyta</taxon>
        <taxon>Tracheophyta</taxon>
        <taxon>Spermatophyta</taxon>
        <taxon>Magnoliopsida</taxon>
        <taxon>eudicotyledons</taxon>
        <taxon>Gunneridae</taxon>
        <taxon>Pentapetalae</taxon>
        <taxon>asterids</taxon>
        <taxon>campanulids</taxon>
        <taxon>Asterales</taxon>
        <taxon>Asteraceae</taxon>
        <taxon>Asteroideae</taxon>
        <taxon>Anthemideae</taxon>
        <taxon>Artemisiinae</taxon>
        <taxon>Artemisia</taxon>
    </lineage>
</organism>
<gene>
    <name evidence="1" type="ORF">CTI12_AA240220</name>
</gene>